<dbReference type="AlphaFoldDB" id="A0A517NUB0"/>
<evidence type="ECO:0000313" key="2">
    <source>
        <dbReference type="Proteomes" id="UP000319817"/>
    </source>
</evidence>
<dbReference type="EMBL" id="CP036526">
    <property type="protein sequence ID" value="QDT10707.1"/>
    <property type="molecule type" value="Genomic_DNA"/>
</dbReference>
<keyword evidence="2" id="KW-1185">Reference proteome</keyword>
<protein>
    <submittedName>
        <fullName evidence="1">Uncharacterized protein</fullName>
    </submittedName>
</protein>
<evidence type="ECO:0000313" key="1">
    <source>
        <dbReference type="EMBL" id="QDT10707.1"/>
    </source>
</evidence>
<accession>A0A517NUB0</accession>
<dbReference type="OrthoDB" id="282980at2"/>
<name>A0A517NUB0_9BACT</name>
<reference evidence="1 2" key="1">
    <citation type="submission" date="2019-02" db="EMBL/GenBank/DDBJ databases">
        <title>Deep-cultivation of Planctomycetes and their phenomic and genomic characterization uncovers novel biology.</title>
        <authorList>
            <person name="Wiegand S."/>
            <person name="Jogler M."/>
            <person name="Boedeker C."/>
            <person name="Pinto D."/>
            <person name="Vollmers J."/>
            <person name="Rivas-Marin E."/>
            <person name="Kohn T."/>
            <person name="Peeters S.H."/>
            <person name="Heuer A."/>
            <person name="Rast P."/>
            <person name="Oberbeckmann S."/>
            <person name="Bunk B."/>
            <person name="Jeske O."/>
            <person name="Meyerdierks A."/>
            <person name="Storesund J.E."/>
            <person name="Kallscheuer N."/>
            <person name="Luecker S."/>
            <person name="Lage O.M."/>
            <person name="Pohl T."/>
            <person name="Merkel B.J."/>
            <person name="Hornburger P."/>
            <person name="Mueller R.-W."/>
            <person name="Bruemmer F."/>
            <person name="Labrenz M."/>
            <person name="Spormann A.M."/>
            <person name="Op den Camp H."/>
            <person name="Overmann J."/>
            <person name="Amann R."/>
            <person name="Jetten M.S.M."/>
            <person name="Mascher T."/>
            <person name="Medema M.H."/>
            <person name="Devos D.P."/>
            <person name="Kaster A.-K."/>
            <person name="Ovreas L."/>
            <person name="Rohde M."/>
            <person name="Galperin M.Y."/>
            <person name="Jogler C."/>
        </authorList>
    </citation>
    <scope>NUCLEOTIDE SEQUENCE [LARGE SCALE GENOMIC DNA]</scope>
    <source>
        <strain evidence="1 2">K23_9</strain>
    </source>
</reference>
<dbReference type="RefSeq" id="WP_145418450.1">
    <property type="nucleotide sequence ID" value="NZ_CP036526.1"/>
</dbReference>
<proteinExistence type="predicted"/>
<dbReference type="Proteomes" id="UP000319817">
    <property type="component" value="Chromosome"/>
</dbReference>
<sequence length="69" mass="7758">MANAKLEHAYTAAHIQALTLLEDLHESVEDLPAPGSETAPLNWEHVGSLQHLCEQLRELKEHFGKNFRA</sequence>
<gene>
    <name evidence="1" type="ORF">K239x_26650</name>
</gene>
<organism evidence="1 2">
    <name type="scientific">Stieleria marina</name>
    <dbReference type="NCBI Taxonomy" id="1930275"/>
    <lineage>
        <taxon>Bacteria</taxon>
        <taxon>Pseudomonadati</taxon>
        <taxon>Planctomycetota</taxon>
        <taxon>Planctomycetia</taxon>
        <taxon>Pirellulales</taxon>
        <taxon>Pirellulaceae</taxon>
        <taxon>Stieleria</taxon>
    </lineage>
</organism>